<dbReference type="AlphaFoldDB" id="J9PWA1"/>
<dbReference type="PANTHER" id="PTHR48051">
    <property type="match status" value="1"/>
</dbReference>
<dbReference type="EMBL" id="JQ514278">
    <property type="protein sequence ID" value="AEZ68570.1"/>
    <property type="molecule type" value="Genomic_DNA"/>
</dbReference>
<accession>J9PWA1</accession>
<dbReference type="CTD" id="568967"/>
<dbReference type="SMART" id="SM00369">
    <property type="entry name" value="LRR_TYP"/>
    <property type="match status" value="4"/>
</dbReference>
<protein>
    <submittedName>
        <fullName evidence="4">LRRC18-like protein</fullName>
    </submittedName>
</protein>
<evidence type="ECO:0000256" key="1">
    <source>
        <dbReference type="ARBA" id="ARBA00022614"/>
    </source>
</evidence>
<evidence type="ECO:0000259" key="3">
    <source>
        <dbReference type="Pfam" id="PF23598"/>
    </source>
</evidence>
<sequence>MAKGKKSGEPKGKKITLKMAKNALRLTVDGKRRLDLSNMEIATFPKCILKLADVDELDLSRNMLRKIPDSIHEFVNIRMLDLHSNQLENLPAAIGRLQNLVSLNLCNNRLTDVGLPSEVFLLRKLRSLNLGMNFLDAVPSSIGALKELRHLGIFNNNLTRLPESLHSLPNLESLNARCNLIPSDDKPPLDPIQRVECLYLVKESCLCEPCLKRLKEERQKMDSRIDDAPAKKRSMFTGLVTPNSVAQDEQATWR</sequence>
<dbReference type="GO" id="GO:0005737">
    <property type="term" value="C:cytoplasm"/>
    <property type="evidence" value="ECO:0007669"/>
    <property type="project" value="TreeGrafter"/>
</dbReference>
<keyword evidence="1" id="KW-0433">Leucine-rich repeat</keyword>
<organism evidence="4">
    <name type="scientific">Osmerus mordax</name>
    <name type="common">Rainbow smelt</name>
    <name type="synonym">Atherina mordax</name>
    <dbReference type="NCBI Taxonomy" id="8014"/>
    <lineage>
        <taxon>Eukaryota</taxon>
        <taxon>Metazoa</taxon>
        <taxon>Chordata</taxon>
        <taxon>Craniata</taxon>
        <taxon>Vertebrata</taxon>
        <taxon>Euteleostomi</taxon>
        <taxon>Actinopterygii</taxon>
        <taxon>Neopterygii</taxon>
        <taxon>Teleostei</taxon>
        <taxon>Stomiati</taxon>
        <taxon>Osmeriformes</taxon>
        <taxon>Osmeridae</taxon>
        <taxon>Osmerus</taxon>
    </lineage>
</organism>
<dbReference type="PANTHER" id="PTHR48051:SF42">
    <property type="entry name" value="LEUCINE-RICH REPEAT-CONTAINING PROTEIN 18-LIKE"/>
    <property type="match status" value="1"/>
</dbReference>
<dbReference type="RefSeq" id="XP_067101428.1">
    <property type="nucleotide sequence ID" value="XM_067245327.1"/>
</dbReference>
<dbReference type="Pfam" id="PF23598">
    <property type="entry name" value="LRR_14"/>
    <property type="match status" value="1"/>
</dbReference>
<reference evidence="4" key="1">
    <citation type="journal article" date="2012" name="BMC Evol. Biol.">
        <title>Smelt was the likely beneficiary of an antifreeze gene laterally transferred between fishes.</title>
        <authorList>
            <person name="Graham L.A."/>
            <person name="Li J."/>
            <person name="Davidson W.S."/>
            <person name="Davies P.L."/>
        </authorList>
    </citation>
    <scope>NUCLEOTIDE SEQUENCE</scope>
</reference>
<proteinExistence type="predicted"/>
<dbReference type="InterPro" id="IPR055414">
    <property type="entry name" value="LRR_R13L4/SHOC2-like"/>
</dbReference>
<dbReference type="SUPFAM" id="SSF52058">
    <property type="entry name" value="L domain-like"/>
    <property type="match status" value="1"/>
</dbReference>
<dbReference type="InterPro" id="IPR050216">
    <property type="entry name" value="LRR_domain-containing"/>
</dbReference>
<evidence type="ECO:0000313" key="4">
    <source>
        <dbReference type="EMBL" id="AEZ68570.1"/>
    </source>
</evidence>
<dbReference type="GeneID" id="136950846"/>
<feature type="domain" description="Disease resistance R13L4/SHOC-2-like LRR" evidence="3">
    <location>
        <begin position="71"/>
        <end position="178"/>
    </location>
</feature>
<dbReference type="RefSeq" id="XP_067101429.1">
    <property type="nucleotide sequence ID" value="XM_067245328.1"/>
</dbReference>
<name>J9PWA1_OSMMO</name>
<dbReference type="InterPro" id="IPR003591">
    <property type="entry name" value="Leu-rich_rpt_typical-subtyp"/>
</dbReference>
<dbReference type="Gene3D" id="3.80.10.10">
    <property type="entry name" value="Ribonuclease Inhibitor"/>
    <property type="match status" value="1"/>
</dbReference>
<evidence type="ECO:0000256" key="2">
    <source>
        <dbReference type="ARBA" id="ARBA00022737"/>
    </source>
</evidence>
<keyword evidence="2" id="KW-0677">Repeat</keyword>
<dbReference type="InterPro" id="IPR032675">
    <property type="entry name" value="LRR_dom_sf"/>
</dbReference>
<dbReference type="RefSeq" id="XP_067101430.1">
    <property type="nucleotide sequence ID" value="XM_067245329.1"/>
</dbReference>